<feature type="non-terminal residue" evidence="1">
    <location>
        <position position="1"/>
    </location>
</feature>
<dbReference type="Proteomes" id="UP001529510">
    <property type="component" value="Unassembled WGS sequence"/>
</dbReference>
<reference evidence="1 2" key="1">
    <citation type="submission" date="2024-05" db="EMBL/GenBank/DDBJ databases">
        <title>Genome sequencing and assembly of Indian major carp, Cirrhinus mrigala (Hamilton, 1822).</title>
        <authorList>
            <person name="Mohindra V."/>
            <person name="Chowdhury L.M."/>
            <person name="Lal K."/>
            <person name="Jena J.K."/>
        </authorList>
    </citation>
    <scope>NUCLEOTIDE SEQUENCE [LARGE SCALE GENOMIC DNA]</scope>
    <source>
        <strain evidence="1">CM1030</strain>
        <tissue evidence="1">Blood</tissue>
    </source>
</reference>
<organism evidence="1 2">
    <name type="scientific">Cirrhinus mrigala</name>
    <name type="common">Mrigala</name>
    <dbReference type="NCBI Taxonomy" id="683832"/>
    <lineage>
        <taxon>Eukaryota</taxon>
        <taxon>Metazoa</taxon>
        <taxon>Chordata</taxon>
        <taxon>Craniata</taxon>
        <taxon>Vertebrata</taxon>
        <taxon>Euteleostomi</taxon>
        <taxon>Actinopterygii</taxon>
        <taxon>Neopterygii</taxon>
        <taxon>Teleostei</taxon>
        <taxon>Ostariophysi</taxon>
        <taxon>Cypriniformes</taxon>
        <taxon>Cyprinidae</taxon>
        <taxon>Labeoninae</taxon>
        <taxon>Labeonini</taxon>
        <taxon>Cirrhinus</taxon>
    </lineage>
</organism>
<feature type="non-terminal residue" evidence="1">
    <location>
        <position position="49"/>
    </location>
</feature>
<dbReference type="EMBL" id="JAMKFB020000189">
    <property type="protein sequence ID" value="KAL0152190.1"/>
    <property type="molecule type" value="Genomic_DNA"/>
</dbReference>
<comment type="caution">
    <text evidence="1">The sequence shown here is derived from an EMBL/GenBank/DDBJ whole genome shotgun (WGS) entry which is preliminary data.</text>
</comment>
<evidence type="ECO:0000313" key="1">
    <source>
        <dbReference type="EMBL" id="KAL0152190.1"/>
    </source>
</evidence>
<dbReference type="Gene3D" id="3.40.50.300">
    <property type="entry name" value="P-loop containing nucleotide triphosphate hydrolases"/>
    <property type="match status" value="1"/>
</dbReference>
<gene>
    <name evidence="1" type="ORF">M9458_051913</name>
</gene>
<sequence length="49" mass="5470">ITVVNGQTITVIDTVGLPDTDEKITDAQTQIEKKLQRTNLDVFLLVIKM</sequence>
<proteinExistence type="predicted"/>
<protein>
    <submittedName>
        <fullName evidence="1">Uncharacterized protein</fullName>
    </submittedName>
</protein>
<evidence type="ECO:0000313" key="2">
    <source>
        <dbReference type="Proteomes" id="UP001529510"/>
    </source>
</evidence>
<dbReference type="AlphaFoldDB" id="A0ABD0MT70"/>
<accession>A0ABD0MT70</accession>
<name>A0ABD0MT70_CIRMR</name>
<dbReference type="InterPro" id="IPR027417">
    <property type="entry name" value="P-loop_NTPase"/>
</dbReference>
<keyword evidence="2" id="KW-1185">Reference proteome</keyword>